<dbReference type="Proteomes" id="UP000185608">
    <property type="component" value="Chromosome"/>
</dbReference>
<dbReference type="SUPFAM" id="SSF53335">
    <property type="entry name" value="S-adenosyl-L-methionine-dependent methyltransferases"/>
    <property type="match status" value="1"/>
</dbReference>
<gene>
    <name evidence="2" type="ORF">HTSR_1106</name>
</gene>
<dbReference type="Pfam" id="PF08241">
    <property type="entry name" value="Methyltransf_11"/>
    <property type="match status" value="1"/>
</dbReference>
<dbReference type="GO" id="GO:0008757">
    <property type="term" value="F:S-adenosylmethionine-dependent methyltransferase activity"/>
    <property type="evidence" value="ECO:0007669"/>
    <property type="project" value="InterPro"/>
</dbReference>
<evidence type="ECO:0000313" key="3">
    <source>
        <dbReference type="Proteomes" id="UP000185608"/>
    </source>
</evidence>
<dbReference type="InterPro" id="IPR029063">
    <property type="entry name" value="SAM-dependent_MTases_sf"/>
</dbReference>
<dbReference type="GO" id="GO:0032259">
    <property type="term" value="P:methylation"/>
    <property type="evidence" value="ECO:0007669"/>
    <property type="project" value="UniProtKB-KW"/>
</dbReference>
<protein>
    <submittedName>
        <fullName evidence="2">Methyltransferase type 11</fullName>
    </submittedName>
</protein>
<organism evidence="2 3">
    <name type="scientific">Halodesulfurarchaeum formicicum</name>
    <dbReference type="NCBI Taxonomy" id="1873524"/>
    <lineage>
        <taxon>Archaea</taxon>
        <taxon>Methanobacteriati</taxon>
        <taxon>Methanobacteriota</taxon>
        <taxon>Stenosarchaea group</taxon>
        <taxon>Halobacteria</taxon>
        <taxon>Halobacteriales</taxon>
        <taxon>Halobacteriaceae</taxon>
        <taxon>Halodesulfurarchaeum</taxon>
    </lineage>
</organism>
<accession>A0A1D8S4K8</accession>
<dbReference type="STRING" id="1873524.HSR6_1143"/>
<dbReference type="CDD" id="cd02440">
    <property type="entry name" value="AdoMet_MTases"/>
    <property type="match status" value="1"/>
</dbReference>
<keyword evidence="2" id="KW-0808">Transferase</keyword>
<name>A0A1D8S4K8_9EURY</name>
<reference evidence="2 3" key="1">
    <citation type="submission" date="2016-06" db="EMBL/GenBank/DDBJ databases">
        <title>Discovery of anaerobic lithoheterotrophic haloarchaeon capable of sulfur respiration by hydrogen and formate.</title>
        <authorList>
            <person name="Sorokin D.Y."/>
            <person name="Kublanov I.V."/>
            <person name="Roman P."/>
            <person name="Sinninghe Damste J.S."/>
            <person name="Golyshin P.N."/>
            <person name="Rojo D."/>
            <person name="Ciordia S."/>
            <person name="Mena Md.C."/>
            <person name="Ferrer M."/>
            <person name="Smedile F."/>
            <person name="Messina E."/>
            <person name="La Cono V."/>
            <person name="Yakimov M.M."/>
        </authorList>
    </citation>
    <scope>NUCLEOTIDE SEQUENCE [LARGE SCALE GENOMIC DNA]</scope>
    <source>
        <strain evidence="2 3">HTSR1</strain>
    </source>
</reference>
<keyword evidence="2" id="KW-0489">Methyltransferase</keyword>
<dbReference type="KEGG" id="halh:HTSR_1106"/>
<dbReference type="EMBL" id="CP016070">
    <property type="protein sequence ID" value="AOW80286.1"/>
    <property type="molecule type" value="Genomic_DNA"/>
</dbReference>
<evidence type="ECO:0000313" key="2">
    <source>
        <dbReference type="EMBL" id="AOW80286.1"/>
    </source>
</evidence>
<dbReference type="AlphaFoldDB" id="A0A1D8S4K8"/>
<dbReference type="InterPro" id="IPR013216">
    <property type="entry name" value="Methyltransf_11"/>
</dbReference>
<dbReference type="Gene3D" id="3.40.50.150">
    <property type="entry name" value="Vaccinia Virus protein VP39"/>
    <property type="match status" value="1"/>
</dbReference>
<evidence type="ECO:0000259" key="1">
    <source>
        <dbReference type="Pfam" id="PF08241"/>
    </source>
</evidence>
<sequence length="195" mass="21782">MKYETPVEDTVTAMDEHILDSEKAAQLEDKTRCRIVSQEELLGAIGDGDTVIDIGSGTGFFTDDMAIRAEKVYAVDFQEGMHEFYREKGVPENVELVLSRAAQIEIEHADVIVSILSLHEIDLEKALATFQKVLGPDGRLIVIDWSQNAETDDIPPREKLYTAASAAEAVSEFFEVLEAEERYNTFKLVAKAKQQ</sequence>
<proteinExistence type="predicted"/>
<feature type="domain" description="Methyltransferase type 11" evidence="1">
    <location>
        <begin position="52"/>
        <end position="142"/>
    </location>
</feature>
<dbReference type="PANTHER" id="PTHR43861">
    <property type="entry name" value="TRANS-ACONITATE 2-METHYLTRANSFERASE-RELATED"/>
    <property type="match status" value="1"/>
</dbReference>
<dbReference type="PATRIC" id="fig|1855411.3.peg.1105"/>